<accession>A0A6B2LWZ3</accession>
<dbReference type="EMBL" id="GIBP01012416">
    <property type="protein sequence ID" value="NDV41385.1"/>
    <property type="molecule type" value="Transcribed_RNA"/>
</dbReference>
<name>A0A6B2LWZ3_9EUKA</name>
<dbReference type="AlphaFoldDB" id="A0A6B2LWZ3"/>
<sequence>MCSSEDASSILSTSALSTTKMMALMPT</sequence>
<evidence type="ECO:0000313" key="1">
    <source>
        <dbReference type="EMBL" id="NDV41385.1"/>
    </source>
</evidence>
<organism evidence="1">
    <name type="scientific">Arcella intermedia</name>
    <dbReference type="NCBI Taxonomy" id="1963864"/>
    <lineage>
        <taxon>Eukaryota</taxon>
        <taxon>Amoebozoa</taxon>
        <taxon>Tubulinea</taxon>
        <taxon>Elardia</taxon>
        <taxon>Arcellinida</taxon>
        <taxon>Sphaerothecina</taxon>
        <taxon>Arcellidae</taxon>
        <taxon>Arcella</taxon>
    </lineage>
</organism>
<protein>
    <submittedName>
        <fullName evidence="1">Uncharacterized protein</fullName>
    </submittedName>
</protein>
<reference evidence="1" key="1">
    <citation type="journal article" date="2020" name="J. Eukaryot. Microbiol.">
        <title>De novo Sequencing, Assembly and Annotation of the Transcriptome for the Free-Living Testate Amoeba Arcella intermedia.</title>
        <authorList>
            <person name="Ribeiro G.M."/>
            <person name="Porfirio-Sousa A.L."/>
            <person name="Maurer-Alcala X.X."/>
            <person name="Katz L.A."/>
            <person name="Lahr D.J.G."/>
        </authorList>
    </citation>
    <scope>NUCLEOTIDE SEQUENCE</scope>
</reference>
<proteinExistence type="predicted"/>